<evidence type="ECO:0000256" key="1">
    <source>
        <dbReference type="SAM" id="Phobius"/>
    </source>
</evidence>
<dbReference type="EMBL" id="JACHMH010000001">
    <property type="protein sequence ID" value="MBB4674128.1"/>
    <property type="molecule type" value="Genomic_DNA"/>
</dbReference>
<accession>A0A7W7C406</accession>
<evidence type="ECO:0000313" key="4">
    <source>
        <dbReference type="Proteomes" id="UP000533598"/>
    </source>
</evidence>
<dbReference type="AlphaFoldDB" id="A0A7W7C406"/>
<evidence type="ECO:0000313" key="3">
    <source>
        <dbReference type="EMBL" id="MBB4674128.1"/>
    </source>
</evidence>
<keyword evidence="2" id="KW-0732">Signal</keyword>
<sequence>MPGLRNLLVGAMSVTLAAGGLALVIPGSALAAGERSGEYTKPQEYQGRPKGDDWIGSYTWRGRQVWCVRFALDEPGDALEYTPSKDGLTTKWNTPLPAETKAKISYLLLRYQDTASKSEAAALAHLLHSWTSGTKDPKLLAKTNNFTRIGYDVDFHLNGLSAEARQAVGRLQADADAHYGPWKLAVTAPKDGQLIGKPGNWTIAVTSAKGQPVSGVPVKLKAIDAELAGEASDGAVKTPAGGKPLVVAVIPKGPNPKLVATVESPNADPVLLLPNKPTAQRALTTGGQTPISAEATVPAVTQPGIVKIGKVDAASGAAIPGVTLRITGPDKEAPALKQDGSPLTGVDGKPLVVKTGDDGQVSVADLRTPQEICLIELIPAKGYEEGFDPKKPPTVCGTVAPGNTLALSLTNKANVPKKPVVPRVIPAGDEPELPVAQAATVTQVEPAGLVGFAIFTLVMATLGVMALRRRLHQR</sequence>
<comment type="caution">
    <text evidence="3">The sequence shown here is derived from an EMBL/GenBank/DDBJ whole genome shotgun (WGS) entry which is preliminary data.</text>
</comment>
<keyword evidence="1" id="KW-0812">Transmembrane</keyword>
<keyword evidence="4" id="KW-1185">Reference proteome</keyword>
<evidence type="ECO:0000256" key="2">
    <source>
        <dbReference type="SAM" id="SignalP"/>
    </source>
</evidence>
<feature type="signal peptide" evidence="2">
    <location>
        <begin position="1"/>
        <end position="31"/>
    </location>
</feature>
<reference evidence="3 4" key="1">
    <citation type="submission" date="2020-08" db="EMBL/GenBank/DDBJ databases">
        <title>Sequencing the genomes of 1000 actinobacteria strains.</title>
        <authorList>
            <person name="Klenk H.-P."/>
        </authorList>
    </citation>
    <scope>NUCLEOTIDE SEQUENCE [LARGE SCALE GENOMIC DNA]</scope>
    <source>
        <strain evidence="3 4">DSM 44230</strain>
    </source>
</reference>
<gene>
    <name evidence="3" type="ORF">HNR67_000246</name>
</gene>
<protein>
    <recommendedName>
        <fullName evidence="5">Prealbumin-like fold domain-containing protein</fullName>
    </recommendedName>
</protein>
<keyword evidence="1" id="KW-0472">Membrane</keyword>
<evidence type="ECO:0008006" key="5">
    <source>
        <dbReference type="Google" id="ProtNLM"/>
    </source>
</evidence>
<feature type="transmembrane region" description="Helical" evidence="1">
    <location>
        <begin position="447"/>
        <end position="467"/>
    </location>
</feature>
<feature type="chain" id="PRO_5031556388" description="Prealbumin-like fold domain-containing protein" evidence="2">
    <location>
        <begin position="32"/>
        <end position="474"/>
    </location>
</feature>
<proteinExistence type="predicted"/>
<name>A0A7W7C406_9PSEU</name>
<dbReference type="Proteomes" id="UP000533598">
    <property type="component" value="Unassembled WGS sequence"/>
</dbReference>
<organism evidence="3 4">
    <name type="scientific">Crossiella cryophila</name>
    <dbReference type="NCBI Taxonomy" id="43355"/>
    <lineage>
        <taxon>Bacteria</taxon>
        <taxon>Bacillati</taxon>
        <taxon>Actinomycetota</taxon>
        <taxon>Actinomycetes</taxon>
        <taxon>Pseudonocardiales</taxon>
        <taxon>Pseudonocardiaceae</taxon>
        <taxon>Crossiella</taxon>
    </lineage>
</organism>
<dbReference type="RefSeq" id="WP_246492440.1">
    <property type="nucleotide sequence ID" value="NZ_BAAAUI010000011.1"/>
</dbReference>
<keyword evidence="1" id="KW-1133">Transmembrane helix</keyword>